<accession>A0A7Z0E404</accession>
<comment type="caution">
    <text evidence="1">The sequence shown here is derived from an EMBL/GenBank/DDBJ whole genome shotgun (WGS) entry which is preliminary data.</text>
</comment>
<name>A0A7Z0E404_RHILE</name>
<proteinExistence type="predicted"/>
<sequence length="191" mass="20824">MTADEMDSEPLHNLAVPVVEAHPAGKRQADRIDYGVHRKGTPKTIMAHASSCTVGHLPILQVEQGFGEVRKVSRVIIVKMRDDDVGNGRCGNPELAKRLDRMDQHGPPAPFSLLRAKPGVNQDQTFTMADQPNEILDPARGVVGISCFQAEFANGPNRSAVMYRQDFPVGQILAPSAGLRNQQMPDHLATV</sequence>
<dbReference type="Proteomes" id="UP000535276">
    <property type="component" value="Unassembled WGS sequence"/>
</dbReference>
<gene>
    <name evidence="1" type="ORF">GGI64_005720</name>
</gene>
<organism evidence="1 2">
    <name type="scientific">Rhizobium leguminosarum</name>
    <dbReference type="NCBI Taxonomy" id="384"/>
    <lineage>
        <taxon>Bacteria</taxon>
        <taxon>Pseudomonadati</taxon>
        <taxon>Pseudomonadota</taxon>
        <taxon>Alphaproteobacteria</taxon>
        <taxon>Hyphomicrobiales</taxon>
        <taxon>Rhizobiaceae</taxon>
        <taxon>Rhizobium/Agrobacterium group</taxon>
        <taxon>Rhizobium</taxon>
    </lineage>
</organism>
<evidence type="ECO:0000313" key="1">
    <source>
        <dbReference type="EMBL" id="NYJ14622.1"/>
    </source>
</evidence>
<dbReference type="EMBL" id="JACBZV010000013">
    <property type="protein sequence ID" value="NYJ14622.1"/>
    <property type="molecule type" value="Genomic_DNA"/>
</dbReference>
<reference evidence="1 2" key="1">
    <citation type="submission" date="2020-07" db="EMBL/GenBank/DDBJ databases">
        <title>Genomic Encyclopedia of Type Strains, Phase IV (KMG-V): Genome sequencing to study the core and pangenomes of soil and plant-associated prokaryotes.</title>
        <authorList>
            <person name="Whitman W."/>
        </authorList>
    </citation>
    <scope>NUCLEOTIDE SEQUENCE [LARGE SCALE GENOMIC DNA]</scope>
    <source>
        <strain evidence="1 2">SEMIA 4052</strain>
    </source>
</reference>
<protein>
    <submittedName>
        <fullName evidence="1">Uncharacterized protein</fullName>
    </submittedName>
</protein>
<evidence type="ECO:0000313" key="2">
    <source>
        <dbReference type="Proteomes" id="UP000535276"/>
    </source>
</evidence>
<dbReference type="AlphaFoldDB" id="A0A7Z0E404"/>